<evidence type="ECO:0000259" key="9">
    <source>
        <dbReference type="PROSITE" id="PS51012"/>
    </source>
</evidence>
<feature type="transmembrane region" description="Helical" evidence="8">
    <location>
        <begin position="221"/>
        <end position="245"/>
    </location>
</feature>
<dbReference type="Pfam" id="PF12698">
    <property type="entry name" value="ABC2_membrane_3"/>
    <property type="match status" value="1"/>
</dbReference>
<evidence type="ECO:0000256" key="3">
    <source>
        <dbReference type="ARBA" id="ARBA00022448"/>
    </source>
</evidence>
<dbReference type="RefSeq" id="WP_011910158.1">
    <property type="nucleotide sequence ID" value="NZ_CP089966.1"/>
</dbReference>
<accession>A0A2T5KA80</accession>
<feature type="domain" description="ABC transmembrane type-2" evidence="9">
    <location>
        <begin position="140"/>
        <end position="371"/>
    </location>
</feature>
<evidence type="ECO:0000256" key="5">
    <source>
        <dbReference type="ARBA" id="ARBA00022692"/>
    </source>
</evidence>
<comment type="subcellular location">
    <subcellularLocation>
        <location evidence="1">Cell membrane</location>
        <topology evidence="1">Multi-pass membrane protein</topology>
    </subcellularLocation>
</comment>
<dbReference type="PANTHER" id="PTHR30294">
    <property type="entry name" value="MEMBRANE COMPONENT OF ABC TRANSPORTER YHHJ-RELATED"/>
    <property type="match status" value="1"/>
</dbReference>
<evidence type="ECO:0000256" key="1">
    <source>
        <dbReference type="ARBA" id="ARBA00004651"/>
    </source>
</evidence>
<keyword evidence="6 8" id="KW-1133">Transmembrane helix</keyword>
<keyword evidence="11" id="KW-1185">Reference proteome</keyword>
<keyword evidence="4" id="KW-1003">Cell membrane</keyword>
<evidence type="ECO:0000256" key="4">
    <source>
        <dbReference type="ARBA" id="ARBA00022475"/>
    </source>
</evidence>
<organism evidence="10 11">
    <name type="scientific">Cereibacter azotoformans</name>
    <dbReference type="NCBI Taxonomy" id="43057"/>
    <lineage>
        <taxon>Bacteria</taxon>
        <taxon>Pseudomonadati</taxon>
        <taxon>Pseudomonadota</taxon>
        <taxon>Alphaproteobacteria</taxon>
        <taxon>Rhodobacterales</taxon>
        <taxon>Paracoccaceae</taxon>
        <taxon>Cereibacter</taxon>
    </lineage>
</organism>
<feature type="transmembrane region" description="Helical" evidence="8">
    <location>
        <begin position="345"/>
        <end position="365"/>
    </location>
</feature>
<dbReference type="Gene3D" id="3.40.1710.10">
    <property type="entry name" value="abc type-2 transporter like domain"/>
    <property type="match status" value="1"/>
</dbReference>
<name>A0A2T5KA80_9RHOB</name>
<dbReference type="OrthoDB" id="9784671at2"/>
<dbReference type="Proteomes" id="UP000244060">
    <property type="component" value="Unassembled WGS sequence"/>
</dbReference>
<dbReference type="PROSITE" id="PS51012">
    <property type="entry name" value="ABC_TM2"/>
    <property type="match status" value="1"/>
</dbReference>
<feature type="transmembrane region" description="Helical" evidence="8">
    <location>
        <begin position="257"/>
        <end position="281"/>
    </location>
</feature>
<keyword evidence="3" id="KW-0813">Transport</keyword>
<dbReference type="GO" id="GO:0005886">
    <property type="term" value="C:plasma membrane"/>
    <property type="evidence" value="ECO:0007669"/>
    <property type="project" value="UniProtKB-SubCell"/>
</dbReference>
<dbReference type="PANTHER" id="PTHR30294:SF47">
    <property type="entry name" value="INNER MEMBRANE TRANSPORT PERMEASE YHHJ"/>
    <property type="match status" value="1"/>
</dbReference>
<gene>
    <name evidence="10" type="ORF">C8J28_105168</name>
</gene>
<comment type="caution">
    <text evidence="10">The sequence shown here is derived from an EMBL/GenBank/DDBJ whole genome shotgun (WGS) entry which is preliminary data.</text>
</comment>
<dbReference type="InterPro" id="IPR051449">
    <property type="entry name" value="ABC-2_transporter_component"/>
</dbReference>
<dbReference type="InterPro" id="IPR013525">
    <property type="entry name" value="ABC2_TM"/>
</dbReference>
<keyword evidence="7 8" id="KW-0472">Membrane</keyword>
<feature type="transmembrane region" description="Helical" evidence="8">
    <location>
        <begin position="288"/>
        <end position="306"/>
    </location>
</feature>
<dbReference type="GO" id="GO:0140359">
    <property type="term" value="F:ABC-type transporter activity"/>
    <property type="evidence" value="ECO:0007669"/>
    <property type="project" value="InterPro"/>
</dbReference>
<evidence type="ECO:0000256" key="7">
    <source>
        <dbReference type="ARBA" id="ARBA00023136"/>
    </source>
</evidence>
<dbReference type="InterPro" id="IPR047817">
    <property type="entry name" value="ABC2_TM_bact-type"/>
</dbReference>
<proteinExistence type="inferred from homology"/>
<dbReference type="AlphaFoldDB" id="A0A2T5KA80"/>
<keyword evidence="5 8" id="KW-0812">Transmembrane</keyword>
<evidence type="ECO:0000313" key="11">
    <source>
        <dbReference type="Proteomes" id="UP000244060"/>
    </source>
</evidence>
<feature type="transmembrane region" description="Helical" evidence="8">
    <location>
        <begin position="176"/>
        <end position="200"/>
    </location>
</feature>
<feature type="transmembrane region" description="Helical" evidence="8">
    <location>
        <begin position="25"/>
        <end position="42"/>
    </location>
</feature>
<comment type="similarity">
    <text evidence="2">Belongs to the ABC-2 integral membrane protein family.</text>
</comment>
<evidence type="ECO:0000313" key="10">
    <source>
        <dbReference type="EMBL" id="PTR19327.1"/>
    </source>
</evidence>
<sequence>MAFQSLRNILRLTIKELRAIRGDRVMILLMVYVFTIATWLVSDAANTDIRNLSVAVVDEDRSQLSGRLVGAIREPLFTPPELLSAAEAEAAQNAGRKVLVVSIPPGFERHLRRGDGASLMILIDATAVSQAGNGASFLNRLLLDEIAAYLRPGEPASALVSVEIRNRFNENLDGTWFTAVMQLMNSVTILTLILAGSSMIREREHGTIEHVLVMPVHPHEIVFSKVLATTAVILMASVLSLVFVIKGAMGVPIDGSLLLYSAGAALYVVAVASLGLLLASFTHNMGQFGLLVLPVIIVMFQLSGGITPLESMPVWLQITMRLISPSPHFVSFAQSVLYRGAGVELVVGEMVAMAAMSGVALTVVLRRFRRVLSA</sequence>
<protein>
    <submittedName>
        <fullName evidence="10">ABC-2 type transport system permease protein</fullName>
    </submittedName>
</protein>
<evidence type="ECO:0000256" key="2">
    <source>
        <dbReference type="ARBA" id="ARBA00007783"/>
    </source>
</evidence>
<reference evidence="10 11" key="1">
    <citation type="submission" date="2018-04" db="EMBL/GenBank/DDBJ databases">
        <title>Genomic Encyclopedia of Type Strains, Phase III (KMG-III): the genomes of soil and plant-associated and newly described type strains.</title>
        <authorList>
            <person name="Whitman W."/>
        </authorList>
    </citation>
    <scope>NUCLEOTIDE SEQUENCE [LARGE SCALE GENOMIC DNA]</scope>
    <source>
        <strain evidence="10 11">KA25</strain>
    </source>
</reference>
<evidence type="ECO:0000256" key="8">
    <source>
        <dbReference type="SAM" id="Phobius"/>
    </source>
</evidence>
<evidence type="ECO:0000256" key="6">
    <source>
        <dbReference type="ARBA" id="ARBA00022989"/>
    </source>
</evidence>
<dbReference type="EMBL" id="QAOT01000005">
    <property type="protein sequence ID" value="PTR19327.1"/>
    <property type="molecule type" value="Genomic_DNA"/>
</dbReference>